<gene>
    <name evidence="5 8" type="primary">prmC</name>
    <name evidence="8" type="ORF">MAMMFC1_02181</name>
</gene>
<dbReference type="AlphaFoldDB" id="A0A348AK99"/>
<evidence type="ECO:0000256" key="4">
    <source>
        <dbReference type="ARBA" id="ARBA00048391"/>
    </source>
</evidence>
<dbReference type="InterPro" id="IPR040758">
    <property type="entry name" value="PrmC_N"/>
</dbReference>
<comment type="similarity">
    <text evidence="5">Belongs to the protein N5-glutamine methyltransferase family. PrmC subfamily.</text>
</comment>
<evidence type="ECO:0000313" key="8">
    <source>
        <dbReference type="EMBL" id="BBB91497.1"/>
    </source>
</evidence>
<dbReference type="Gene3D" id="3.40.50.150">
    <property type="entry name" value="Vaccinia Virus protein VP39"/>
    <property type="match status" value="1"/>
</dbReference>
<dbReference type="InterPro" id="IPR002052">
    <property type="entry name" value="DNA_methylase_N6_adenine_CS"/>
</dbReference>
<keyword evidence="3 5" id="KW-0949">S-adenosyl-L-methionine</keyword>
<feature type="binding site" evidence="5">
    <location>
        <begin position="127"/>
        <end position="131"/>
    </location>
    <ligand>
        <name>S-adenosyl-L-methionine</name>
        <dbReference type="ChEBI" id="CHEBI:59789"/>
    </ligand>
</feature>
<comment type="caution">
    <text evidence="5">Lacks conserved residue(s) required for the propagation of feature annotation.</text>
</comment>
<dbReference type="NCBIfam" id="TIGR03534">
    <property type="entry name" value="RF_mod_PrmC"/>
    <property type="match status" value="1"/>
</dbReference>
<feature type="binding site" evidence="5">
    <location>
        <begin position="194"/>
        <end position="197"/>
    </location>
    <ligand>
        <name>substrate</name>
    </ligand>
</feature>
<dbReference type="GO" id="GO:0102559">
    <property type="term" value="F:peptide chain release factor N(5)-glutamine methyltransferase activity"/>
    <property type="evidence" value="ECO:0007669"/>
    <property type="project" value="UniProtKB-EC"/>
</dbReference>
<accession>A0A348AK99</accession>
<dbReference type="InterPro" id="IPR019874">
    <property type="entry name" value="RF_methyltr_PrmC"/>
</dbReference>
<keyword evidence="2 5" id="KW-0808">Transferase</keyword>
<dbReference type="SUPFAM" id="SSF53335">
    <property type="entry name" value="S-adenosyl-L-methionine-dependent methyltransferases"/>
    <property type="match status" value="1"/>
</dbReference>
<feature type="binding site" evidence="5">
    <location>
        <position position="150"/>
    </location>
    <ligand>
        <name>S-adenosyl-L-methionine</name>
        <dbReference type="ChEBI" id="CHEBI:59789"/>
    </ligand>
</feature>
<feature type="binding site" evidence="5">
    <location>
        <position position="194"/>
    </location>
    <ligand>
        <name>S-adenosyl-L-methionine</name>
        <dbReference type="ChEBI" id="CHEBI:59789"/>
    </ligand>
</feature>
<proteinExistence type="inferred from homology"/>
<dbReference type="NCBIfam" id="TIGR00536">
    <property type="entry name" value="hemK_fam"/>
    <property type="match status" value="1"/>
</dbReference>
<protein>
    <recommendedName>
        <fullName evidence="5">Release factor glutamine methyltransferase</fullName>
        <shortName evidence="5">RF MTase</shortName>
        <ecNumber evidence="5">2.1.1.297</ecNumber>
    </recommendedName>
    <alternativeName>
        <fullName evidence="5">N5-glutamine methyltransferase PrmC</fullName>
    </alternativeName>
    <alternativeName>
        <fullName evidence="5">Protein-(glutamine-N5) MTase PrmC</fullName>
    </alternativeName>
    <alternativeName>
        <fullName evidence="5">Protein-glutamine N-methyltransferase PrmC</fullName>
    </alternativeName>
</protein>
<dbReference type="PANTHER" id="PTHR18895:SF74">
    <property type="entry name" value="MTRF1L RELEASE FACTOR GLUTAMINE METHYLTRANSFERASE"/>
    <property type="match status" value="1"/>
</dbReference>
<name>A0A348AK99_9FIRM</name>
<dbReference type="Gene3D" id="1.10.8.10">
    <property type="entry name" value="DNA helicase RuvA subunit, C-terminal domain"/>
    <property type="match status" value="1"/>
</dbReference>
<dbReference type="Pfam" id="PF05175">
    <property type="entry name" value="MTS"/>
    <property type="match status" value="1"/>
</dbReference>
<evidence type="ECO:0000256" key="3">
    <source>
        <dbReference type="ARBA" id="ARBA00022691"/>
    </source>
</evidence>
<dbReference type="GO" id="GO:0003676">
    <property type="term" value="F:nucleic acid binding"/>
    <property type="evidence" value="ECO:0007669"/>
    <property type="project" value="InterPro"/>
</dbReference>
<comment type="function">
    <text evidence="5">Methylates the class 1 translation termination release factors RF1/PrfA and RF2/PrfB on the glutamine residue of the universally conserved GGQ motif.</text>
</comment>
<evidence type="ECO:0000259" key="7">
    <source>
        <dbReference type="Pfam" id="PF17827"/>
    </source>
</evidence>
<evidence type="ECO:0000259" key="6">
    <source>
        <dbReference type="Pfam" id="PF05175"/>
    </source>
</evidence>
<dbReference type="OrthoDB" id="9800643at2"/>
<dbReference type="InterPro" id="IPR050320">
    <property type="entry name" value="N5-glutamine_MTase"/>
</dbReference>
<dbReference type="EMBL" id="AP018449">
    <property type="protein sequence ID" value="BBB91497.1"/>
    <property type="molecule type" value="Genomic_DNA"/>
</dbReference>
<evidence type="ECO:0000256" key="5">
    <source>
        <dbReference type="HAMAP-Rule" id="MF_02126"/>
    </source>
</evidence>
<dbReference type="CDD" id="cd02440">
    <property type="entry name" value="AdoMet_MTases"/>
    <property type="match status" value="1"/>
</dbReference>
<reference evidence="8 9" key="1">
    <citation type="journal article" date="2018" name="Int. J. Syst. Evol. Microbiol.">
        <title>Methylomusa anaerophila gen. nov., sp. nov., an anaerobic methanol-utilizing bacterium isolated from a microbial fuel cell.</title>
        <authorList>
            <person name="Amano N."/>
            <person name="Yamamuro A."/>
            <person name="Miyahara M."/>
            <person name="Kouzuma A."/>
            <person name="Abe T."/>
            <person name="Watanabe K."/>
        </authorList>
    </citation>
    <scope>NUCLEOTIDE SEQUENCE [LARGE SCALE GENOMIC DNA]</scope>
    <source>
        <strain evidence="8 9">MMFC1</strain>
    </source>
</reference>
<dbReference type="PANTHER" id="PTHR18895">
    <property type="entry name" value="HEMK METHYLTRANSFERASE"/>
    <property type="match status" value="1"/>
</dbReference>
<keyword evidence="1 5" id="KW-0489">Methyltransferase</keyword>
<sequence length="290" mass="31379">MTDVPKSWNIGLILNWTRQYFSEKGVENPRLDAEVLLSHILGRDRLYLYTHFDQPLTASELAAYREMVKKRAKRAPVAYITGRKEFMGLEFAVSPAVLIPRPDTEILVEAVLSRLQKLTKPEIADLGTGSGAIIVSLLAVIPSACGVAVDLSPEALAVAGENARRHQVEERLTLCCGDLISPLTGRKFDALISNPPYIPTAAIAGLSPEVRQEPRVALDGGEDGLIFYRCIVAKGAQYLKPGGFIAVEVGMGQARPVAALAAAETRLTVAEVIKDYSGIERVVVFQGVVS</sequence>
<comment type="catalytic activity">
    <reaction evidence="4 5">
        <text>L-glutaminyl-[peptide chain release factor] + S-adenosyl-L-methionine = N(5)-methyl-L-glutaminyl-[peptide chain release factor] + S-adenosyl-L-homocysteine + H(+)</text>
        <dbReference type="Rhea" id="RHEA:42896"/>
        <dbReference type="Rhea" id="RHEA-COMP:10271"/>
        <dbReference type="Rhea" id="RHEA-COMP:10272"/>
        <dbReference type="ChEBI" id="CHEBI:15378"/>
        <dbReference type="ChEBI" id="CHEBI:30011"/>
        <dbReference type="ChEBI" id="CHEBI:57856"/>
        <dbReference type="ChEBI" id="CHEBI:59789"/>
        <dbReference type="ChEBI" id="CHEBI:61891"/>
        <dbReference type="EC" id="2.1.1.297"/>
    </reaction>
</comment>
<dbReference type="InterPro" id="IPR004556">
    <property type="entry name" value="HemK-like"/>
</dbReference>
<evidence type="ECO:0000313" key="9">
    <source>
        <dbReference type="Proteomes" id="UP000276437"/>
    </source>
</evidence>
<keyword evidence="9" id="KW-1185">Reference proteome</keyword>
<dbReference type="RefSeq" id="WP_126308507.1">
    <property type="nucleotide sequence ID" value="NZ_AP018449.1"/>
</dbReference>
<dbReference type="Proteomes" id="UP000276437">
    <property type="component" value="Chromosome"/>
</dbReference>
<dbReference type="InterPro" id="IPR007848">
    <property type="entry name" value="Small_mtfrase_dom"/>
</dbReference>
<feature type="domain" description="Release factor glutamine methyltransferase N-terminal" evidence="7">
    <location>
        <begin position="14"/>
        <end position="82"/>
    </location>
</feature>
<dbReference type="EC" id="2.1.1.297" evidence="5"/>
<dbReference type="KEGG" id="mana:MAMMFC1_02181"/>
<feature type="domain" description="Methyltransferase small" evidence="6">
    <location>
        <begin position="110"/>
        <end position="197"/>
    </location>
</feature>
<organism evidence="8 9">
    <name type="scientific">Methylomusa anaerophila</name>
    <dbReference type="NCBI Taxonomy" id="1930071"/>
    <lineage>
        <taxon>Bacteria</taxon>
        <taxon>Bacillati</taxon>
        <taxon>Bacillota</taxon>
        <taxon>Negativicutes</taxon>
        <taxon>Selenomonadales</taxon>
        <taxon>Sporomusaceae</taxon>
        <taxon>Methylomusa</taxon>
    </lineage>
</organism>
<dbReference type="HAMAP" id="MF_02126">
    <property type="entry name" value="RF_methyltr_PrmC"/>
    <property type="match status" value="1"/>
</dbReference>
<dbReference type="Pfam" id="PF17827">
    <property type="entry name" value="PrmC_N"/>
    <property type="match status" value="1"/>
</dbReference>
<dbReference type="PROSITE" id="PS00092">
    <property type="entry name" value="N6_MTASE"/>
    <property type="match status" value="1"/>
</dbReference>
<evidence type="ECO:0000256" key="2">
    <source>
        <dbReference type="ARBA" id="ARBA00022679"/>
    </source>
</evidence>
<dbReference type="InterPro" id="IPR029063">
    <property type="entry name" value="SAM-dependent_MTases_sf"/>
</dbReference>
<evidence type="ECO:0000256" key="1">
    <source>
        <dbReference type="ARBA" id="ARBA00022603"/>
    </source>
</evidence>
<dbReference type="GO" id="GO:0032259">
    <property type="term" value="P:methylation"/>
    <property type="evidence" value="ECO:0007669"/>
    <property type="project" value="UniProtKB-KW"/>
</dbReference>